<evidence type="ECO:0000259" key="1">
    <source>
        <dbReference type="Pfam" id="PF01636"/>
    </source>
</evidence>
<sequence>MSSCASSDDESSSDDSPRLELDIYKLLDRATNSLHAKCMRAERFTRGASHEIYLLTFQASPTAHERLARSGFVCIARFTRVRSATAAARDASEIATVRYVRSHTDIPVPEVYHHDLDLDNTVGAPYVLMERIPGRHLYQIWDDLPLDHKKAALSQITSVIIQFASLRFDKIGSLNEHGVGPLVSPCFDLPRGPFNSTDEYLQSFVSTDQVESPELVRLCQQIQKELDGFLALHADEPYLRQPFGMIHADFDGQNMLFVEQPDGLPPKLSGVIDFEYSHTGPLYFLYEYPIFIQDVSWSKELYADNALLRAHFVREISRGLPDAESRAAFIACINAKNFVLNDFQRCFMSMKCSEHTLINLSNSYLEDLRDTTRPAYSGRPDYTPERYSESGELALLPL</sequence>
<evidence type="ECO:0000313" key="2">
    <source>
        <dbReference type="EMBL" id="KAK1770747.1"/>
    </source>
</evidence>
<dbReference type="RefSeq" id="XP_060286960.1">
    <property type="nucleotide sequence ID" value="XM_060422717.1"/>
</dbReference>
<dbReference type="InterPro" id="IPR011009">
    <property type="entry name" value="Kinase-like_dom_sf"/>
</dbReference>
<dbReference type="InterPro" id="IPR002575">
    <property type="entry name" value="Aminoglycoside_PTrfase"/>
</dbReference>
<gene>
    <name evidence="2" type="ORF">QBC33DRAFT_215199</name>
</gene>
<dbReference type="AlphaFoldDB" id="A0AAJ0C748"/>
<protein>
    <recommendedName>
        <fullName evidence="1">Aminoglycoside phosphotransferase domain-containing protein</fullName>
    </recommendedName>
</protein>
<dbReference type="Proteomes" id="UP001244011">
    <property type="component" value="Unassembled WGS sequence"/>
</dbReference>
<evidence type="ECO:0000313" key="3">
    <source>
        <dbReference type="Proteomes" id="UP001244011"/>
    </source>
</evidence>
<comment type="caution">
    <text evidence="2">The sequence shown here is derived from an EMBL/GenBank/DDBJ whole genome shotgun (WGS) entry which is preliminary data.</text>
</comment>
<keyword evidence="3" id="KW-1185">Reference proteome</keyword>
<dbReference type="Gene3D" id="3.30.200.20">
    <property type="entry name" value="Phosphorylase Kinase, domain 1"/>
    <property type="match status" value="1"/>
</dbReference>
<organism evidence="2 3">
    <name type="scientific">Phialemonium atrogriseum</name>
    <dbReference type="NCBI Taxonomy" id="1093897"/>
    <lineage>
        <taxon>Eukaryota</taxon>
        <taxon>Fungi</taxon>
        <taxon>Dikarya</taxon>
        <taxon>Ascomycota</taxon>
        <taxon>Pezizomycotina</taxon>
        <taxon>Sordariomycetes</taxon>
        <taxon>Sordariomycetidae</taxon>
        <taxon>Cephalothecales</taxon>
        <taxon>Cephalothecaceae</taxon>
        <taxon>Phialemonium</taxon>
    </lineage>
</organism>
<dbReference type="SUPFAM" id="SSF56112">
    <property type="entry name" value="Protein kinase-like (PK-like)"/>
    <property type="match status" value="1"/>
</dbReference>
<dbReference type="EMBL" id="MU838999">
    <property type="protein sequence ID" value="KAK1770747.1"/>
    <property type="molecule type" value="Genomic_DNA"/>
</dbReference>
<accession>A0AAJ0C748</accession>
<dbReference type="PANTHER" id="PTHR21310">
    <property type="entry name" value="AMINOGLYCOSIDE PHOSPHOTRANSFERASE-RELATED-RELATED"/>
    <property type="match status" value="1"/>
</dbReference>
<feature type="domain" description="Aminoglycoside phosphotransferase" evidence="1">
    <location>
        <begin position="80"/>
        <end position="283"/>
    </location>
</feature>
<reference evidence="2" key="1">
    <citation type="submission" date="2023-06" db="EMBL/GenBank/DDBJ databases">
        <title>Genome-scale phylogeny and comparative genomics of the fungal order Sordariales.</title>
        <authorList>
            <consortium name="Lawrence Berkeley National Laboratory"/>
            <person name="Hensen N."/>
            <person name="Bonometti L."/>
            <person name="Westerberg I."/>
            <person name="Brannstrom I.O."/>
            <person name="Guillou S."/>
            <person name="Cros-Aarteil S."/>
            <person name="Calhoun S."/>
            <person name="Haridas S."/>
            <person name="Kuo A."/>
            <person name="Mondo S."/>
            <person name="Pangilinan J."/>
            <person name="Riley R."/>
            <person name="Labutti K."/>
            <person name="Andreopoulos B."/>
            <person name="Lipzen A."/>
            <person name="Chen C."/>
            <person name="Yanf M."/>
            <person name="Daum C."/>
            <person name="Ng V."/>
            <person name="Clum A."/>
            <person name="Steindorff A."/>
            <person name="Ohm R."/>
            <person name="Martin F."/>
            <person name="Silar P."/>
            <person name="Natvig D."/>
            <person name="Lalanne C."/>
            <person name="Gautier V."/>
            <person name="Ament-Velasquez S.L."/>
            <person name="Kruys A."/>
            <person name="Hutchinson M.I."/>
            <person name="Powell A.J."/>
            <person name="Barry K."/>
            <person name="Miller A.N."/>
            <person name="Grigoriev I.V."/>
            <person name="Debuchy R."/>
            <person name="Gladieux P."/>
            <person name="Thoren M.H."/>
            <person name="Johannesson H."/>
        </authorList>
    </citation>
    <scope>NUCLEOTIDE SEQUENCE</scope>
    <source>
        <strain evidence="2">8032-3</strain>
    </source>
</reference>
<dbReference type="Gene3D" id="3.90.1200.10">
    <property type="match status" value="1"/>
</dbReference>
<dbReference type="PANTHER" id="PTHR21310:SF15">
    <property type="entry name" value="AMINOGLYCOSIDE PHOSPHOTRANSFERASE DOMAIN-CONTAINING PROTEIN"/>
    <property type="match status" value="1"/>
</dbReference>
<dbReference type="GeneID" id="85305904"/>
<proteinExistence type="predicted"/>
<name>A0AAJ0C748_9PEZI</name>
<dbReference type="InterPro" id="IPR051678">
    <property type="entry name" value="AGP_Transferase"/>
</dbReference>
<dbReference type="Pfam" id="PF01636">
    <property type="entry name" value="APH"/>
    <property type="match status" value="1"/>
</dbReference>